<proteinExistence type="predicted"/>
<dbReference type="SUPFAM" id="SSF53474">
    <property type="entry name" value="alpha/beta-Hydrolases"/>
    <property type="match status" value="1"/>
</dbReference>
<keyword evidence="2" id="KW-0812">Transmembrane</keyword>
<sequence>MTNAALQDTAVHDTAVHDTAVRDTSQYSGPRRTRAACALEFLALAGAAALVTLAVIGGALYWLVDTTTLWWGFVVVLFAGAAALMAWLGILEFWSGRPWRELADEIRPGQPETVRTADGVPLHVEIDGPADAAVTVVFVHGIQMNASAWRYQRPALEDSPVRRVSYDARGHGKSGTRKLDQGIRGLRQLADDLGRVIDATAPEGYLVLAGHGMGGATVLALRAARPDLADRIGGLVLCSTSAGPLSKTMSFGLWRVLAPVSWLIRREVAGFMVVADAVPRFVLRLLGLAPYLLGLRFFAVHKRTALRLTTAIVYGNGFRQAGDIVVAIQDHDERAGLAELGSAYTAVVGGFNDHFVPIAEQQKLADAIPGATMTVIPKCGHQTVFENPEVVNAELRRIIDLVTADAERLLADAAEPEPETRAGIATLSAERLSPERLSSAAKAQLSALGAAPAAVFAPVSVGARTAADTARSTARSATHSAAHSAQTGSATIKEALTGLVDTVEHMAPEGPVRSGLHLLHKALGGDDADDDATPPRRGPTQ</sequence>
<dbReference type="PANTHER" id="PTHR43689:SF8">
    <property type="entry name" value="ALPHA_BETA-HYDROLASES SUPERFAMILY PROTEIN"/>
    <property type="match status" value="1"/>
</dbReference>
<reference evidence="4" key="1">
    <citation type="submission" date="2020-12" db="EMBL/GenBank/DDBJ databases">
        <title>Antrihabitans popcorni sp. nov. and Antrihabitans auranticaus sp. nov., isolated from a larva cave.</title>
        <authorList>
            <person name="Lee S.D."/>
            <person name="Kim I.S."/>
        </authorList>
    </citation>
    <scope>NUCLEOTIDE SEQUENCE</scope>
    <source>
        <strain evidence="4">YC3-6</strain>
    </source>
</reference>
<dbReference type="InterPro" id="IPR000073">
    <property type="entry name" value="AB_hydrolase_1"/>
</dbReference>
<dbReference type="RefSeq" id="WP_199706604.1">
    <property type="nucleotide sequence ID" value="NZ_JAEMNV010000008.1"/>
</dbReference>
<accession>A0A934U654</accession>
<evidence type="ECO:0000313" key="4">
    <source>
        <dbReference type="EMBL" id="MBJ8341568.1"/>
    </source>
</evidence>
<feature type="transmembrane region" description="Helical" evidence="2">
    <location>
        <begin position="69"/>
        <end position="90"/>
    </location>
</feature>
<name>A0A934U654_9NOCA</name>
<keyword evidence="2" id="KW-1133">Transmembrane helix</keyword>
<evidence type="ECO:0000256" key="1">
    <source>
        <dbReference type="SAM" id="MobiDB-lite"/>
    </source>
</evidence>
<feature type="domain" description="AB hydrolase-1" evidence="3">
    <location>
        <begin position="136"/>
        <end position="393"/>
    </location>
</feature>
<feature type="transmembrane region" description="Helical" evidence="2">
    <location>
        <begin position="281"/>
        <end position="299"/>
    </location>
</feature>
<evidence type="ECO:0000259" key="3">
    <source>
        <dbReference type="Pfam" id="PF12697"/>
    </source>
</evidence>
<organism evidence="4 5">
    <name type="scientific">Antrihabitans stalagmiti</name>
    <dbReference type="NCBI Taxonomy" id="2799499"/>
    <lineage>
        <taxon>Bacteria</taxon>
        <taxon>Bacillati</taxon>
        <taxon>Actinomycetota</taxon>
        <taxon>Actinomycetes</taxon>
        <taxon>Mycobacteriales</taxon>
        <taxon>Nocardiaceae</taxon>
        <taxon>Antrihabitans</taxon>
    </lineage>
</organism>
<keyword evidence="5" id="KW-1185">Reference proteome</keyword>
<dbReference type="Gene3D" id="3.40.50.1820">
    <property type="entry name" value="alpha/beta hydrolase"/>
    <property type="match status" value="1"/>
</dbReference>
<feature type="region of interest" description="Disordered" evidence="1">
    <location>
        <begin position="522"/>
        <end position="541"/>
    </location>
</feature>
<dbReference type="InterPro" id="IPR029058">
    <property type="entry name" value="AB_hydrolase_fold"/>
</dbReference>
<keyword evidence="4" id="KW-0378">Hydrolase</keyword>
<gene>
    <name evidence="4" type="ORF">JGU71_22020</name>
</gene>
<dbReference type="GO" id="GO:0016787">
    <property type="term" value="F:hydrolase activity"/>
    <property type="evidence" value="ECO:0007669"/>
    <property type="project" value="UniProtKB-KW"/>
</dbReference>
<feature type="region of interest" description="Disordered" evidence="1">
    <location>
        <begin position="470"/>
        <end position="489"/>
    </location>
</feature>
<comment type="caution">
    <text evidence="4">The sequence shown here is derived from an EMBL/GenBank/DDBJ whole genome shotgun (WGS) entry which is preliminary data.</text>
</comment>
<evidence type="ECO:0000256" key="2">
    <source>
        <dbReference type="SAM" id="Phobius"/>
    </source>
</evidence>
<dbReference type="AlphaFoldDB" id="A0A934U654"/>
<dbReference type="EMBL" id="JAEMNV010000008">
    <property type="protein sequence ID" value="MBJ8341568.1"/>
    <property type="molecule type" value="Genomic_DNA"/>
</dbReference>
<evidence type="ECO:0000313" key="5">
    <source>
        <dbReference type="Proteomes" id="UP000655868"/>
    </source>
</evidence>
<feature type="transmembrane region" description="Helical" evidence="2">
    <location>
        <begin position="41"/>
        <end position="63"/>
    </location>
</feature>
<protein>
    <submittedName>
        <fullName evidence="4">Alpha/beta hydrolase</fullName>
    </submittedName>
</protein>
<keyword evidence="2" id="KW-0472">Membrane</keyword>
<dbReference type="PANTHER" id="PTHR43689">
    <property type="entry name" value="HYDROLASE"/>
    <property type="match status" value="1"/>
</dbReference>
<dbReference type="Proteomes" id="UP000655868">
    <property type="component" value="Unassembled WGS sequence"/>
</dbReference>
<dbReference type="Pfam" id="PF12697">
    <property type="entry name" value="Abhydrolase_6"/>
    <property type="match status" value="1"/>
</dbReference>